<dbReference type="InterPro" id="IPR003726">
    <property type="entry name" value="HCY_dom"/>
</dbReference>
<dbReference type="AlphaFoldDB" id="A0A4S8M0F2"/>
<feature type="binding site" evidence="5">
    <location>
        <position position="282"/>
    </location>
    <ligand>
        <name>Zn(2+)</name>
        <dbReference type="ChEBI" id="CHEBI:29105"/>
    </ligand>
</feature>
<feature type="domain" description="Hcy-binding" evidence="6">
    <location>
        <begin position="1"/>
        <end position="384"/>
    </location>
</feature>
<dbReference type="GO" id="GO:0032259">
    <property type="term" value="P:methylation"/>
    <property type="evidence" value="ECO:0007669"/>
    <property type="project" value="UniProtKB-KW"/>
</dbReference>
<dbReference type="SUPFAM" id="SSF82282">
    <property type="entry name" value="Homocysteine S-methyltransferase"/>
    <property type="match status" value="1"/>
</dbReference>
<dbReference type="Proteomes" id="UP000297245">
    <property type="component" value="Unassembled WGS sequence"/>
</dbReference>
<sequence>MQSLFPNNKVLLDGGFGTTLESTFGLNISNTPLWSAKAVVERPDVIVQAHLAFLHAGSDIILTSTYQCSYATFERAGYGIEEAKKIFIKSIELAIQARDLFYEENDTHGRQSRNIRIALSLGSFGASLVPAQEFDGFYPPPFGPKGYASTGNNYNSFEDDDQGRELERQAIGALTDFHLQRLLILLEERRLWNMVDCIAFETVPVLREIRAIRKAMDILTERIASEGLESKPWWISMVFPDGKFPQVQKDNSMTSVRDVVKTVLERGGGNVSTAPPALGVNCTSIEYIPMLILEMGKAVNEIRGTSEKGCGKPWLVVYPNGGDVYDPVTQTWKVADGDKENKKDVWAKTLAELTSSEGYPWGGYIVGGCCRTGPEHIQVLRQTVKD</sequence>
<gene>
    <name evidence="7" type="ORF">K435DRAFT_829076</name>
</gene>
<keyword evidence="2 5" id="KW-0808">Transferase</keyword>
<evidence type="ECO:0000256" key="3">
    <source>
        <dbReference type="ARBA" id="ARBA00022723"/>
    </source>
</evidence>
<reference evidence="7 8" key="1">
    <citation type="journal article" date="2019" name="Nat. Ecol. Evol.">
        <title>Megaphylogeny resolves global patterns of mushroom evolution.</title>
        <authorList>
            <person name="Varga T."/>
            <person name="Krizsan K."/>
            <person name="Foldi C."/>
            <person name="Dima B."/>
            <person name="Sanchez-Garcia M."/>
            <person name="Sanchez-Ramirez S."/>
            <person name="Szollosi G.J."/>
            <person name="Szarkandi J.G."/>
            <person name="Papp V."/>
            <person name="Albert L."/>
            <person name="Andreopoulos W."/>
            <person name="Angelini C."/>
            <person name="Antonin V."/>
            <person name="Barry K.W."/>
            <person name="Bougher N.L."/>
            <person name="Buchanan P."/>
            <person name="Buyck B."/>
            <person name="Bense V."/>
            <person name="Catcheside P."/>
            <person name="Chovatia M."/>
            <person name="Cooper J."/>
            <person name="Damon W."/>
            <person name="Desjardin D."/>
            <person name="Finy P."/>
            <person name="Geml J."/>
            <person name="Haridas S."/>
            <person name="Hughes K."/>
            <person name="Justo A."/>
            <person name="Karasinski D."/>
            <person name="Kautmanova I."/>
            <person name="Kiss B."/>
            <person name="Kocsube S."/>
            <person name="Kotiranta H."/>
            <person name="LaButti K.M."/>
            <person name="Lechner B.E."/>
            <person name="Liimatainen K."/>
            <person name="Lipzen A."/>
            <person name="Lukacs Z."/>
            <person name="Mihaltcheva S."/>
            <person name="Morgado L.N."/>
            <person name="Niskanen T."/>
            <person name="Noordeloos M.E."/>
            <person name="Ohm R.A."/>
            <person name="Ortiz-Santana B."/>
            <person name="Ovrebo C."/>
            <person name="Racz N."/>
            <person name="Riley R."/>
            <person name="Savchenko A."/>
            <person name="Shiryaev A."/>
            <person name="Soop K."/>
            <person name="Spirin V."/>
            <person name="Szebenyi C."/>
            <person name="Tomsovsky M."/>
            <person name="Tulloss R.E."/>
            <person name="Uehling J."/>
            <person name="Grigoriev I.V."/>
            <person name="Vagvolgyi C."/>
            <person name="Papp T."/>
            <person name="Martin F.M."/>
            <person name="Miettinen O."/>
            <person name="Hibbett D.S."/>
            <person name="Nagy L.G."/>
        </authorList>
    </citation>
    <scope>NUCLEOTIDE SEQUENCE [LARGE SCALE GENOMIC DNA]</scope>
    <source>
        <strain evidence="7 8">CBS 962.96</strain>
    </source>
</reference>
<dbReference type="InterPro" id="IPR051486">
    <property type="entry name" value="Hcy_S-methyltransferase"/>
</dbReference>
<feature type="binding site" evidence="5">
    <location>
        <position position="369"/>
    </location>
    <ligand>
        <name>Zn(2+)</name>
        <dbReference type="ChEBI" id="CHEBI:29105"/>
    </ligand>
</feature>
<accession>A0A4S8M0F2</accession>
<dbReference type="PANTHER" id="PTHR46015:SF1">
    <property type="entry name" value="HOMOCYSTEINE S-METHYLTRANSFERASE-LIKE ISOFORM 1"/>
    <property type="match status" value="1"/>
</dbReference>
<dbReference type="GO" id="GO:0008898">
    <property type="term" value="F:S-adenosylmethionine-homocysteine S-methyltransferase activity"/>
    <property type="evidence" value="ECO:0007669"/>
    <property type="project" value="TreeGrafter"/>
</dbReference>
<dbReference type="PROSITE" id="PS50970">
    <property type="entry name" value="HCY"/>
    <property type="match status" value="1"/>
</dbReference>
<dbReference type="GO" id="GO:0009086">
    <property type="term" value="P:methionine biosynthetic process"/>
    <property type="evidence" value="ECO:0007669"/>
    <property type="project" value="InterPro"/>
</dbReference>
<evidence type="ECO:0000256" key="1">
    <source>
        <dbReference type="ARBA" id="ARBA00022603"/>
    </source>
</evidence>
<dbReference type="EMBL" id="ML179198">
    <property type="protein sequence ID" value="THU95507.1"/>
    <property type="molecule type" value="Genomic_DNA"/>
</dbReference>
<evidence type="ECO:0000256" key="2">
    <source>
        <dbReference type="ARBA" id="ARBA00022679"/>
    </source>
</evidence>
<evidence type="ECO:0000313" key="7">
    <source>
        <dbReference type="EMBL" id="THU95507.1"/>
    </source>
</evidence>
<proteinExistence type="predicted"/>
<name>A0A4S8M0F2_DENBC</name>
<organism evidence="7 8">
    <name type="scientific">Dendrothele bispora (strain CBS 962.96)</name>
    <dbReference type="NCBI Taxonomy" id="1314807"/>
    <lineage>
        <taxon>Eukaryota</taxon>
        <taxon>Fungi</taxon>
        <taxon>Dikarya</taxon>
        <taxon>Basidiomycota</taxon>
        <taxon>Agaricomycotina</taxon>
        <taxon>Agaricomycetes</taxon>
        <taxon>Agaricomycetidae</taxon>
        <taxon>Agaricales</taxon>
        <taxon>Agaricales incertae sedis</taxon>
        <taxon>Dendrothele</taxon>
    </lineage>
</organism>
<protein>
    <submittedName>
        <fullName evidence="7">Homocysteine S-methyltransferase</fullName>
    </submittedName>
</protein>
<evidence type="ECO:0000259" key="6">
    <source>
        <dbReference type="PROSITE" id="PS50970"/>
    </source>
</evidence>
<dbReference type="Pfam" id="PF02574">
    <property type="entry name" value="S-methyl_trans"/>
    <property type="match status" value="1"/>
</dbReference>
<feature type="binding site" evidence="5">
    <location>
        <position position="370"/>
    </location>
    <ligand>
        <name>Zn(2+)</name>
        <dbReference type="ChEBI" id="CHEBI:29105"/>
    </ligand>
</feature>
<dbReference type="GO" id="GO:0008270">
    <property type="term" value="F:zinc ion binding"/>
    <property type="evidence" value="ECO:0007669"/>
    <property type="project" value="InterPro"/>
</dbReference>
<comment type="cofactor">
    <cofactor evidence="5">
        <name>Zn(2+)</name>
        <dbReference type="ChEBI" id="CHEBI:29105"/>
    </cofactor>
</comment>
<keyword evidence="3 5" id="KW-0479">Metal-binding</keyword>
<keyword evidence="4 5" id="KW-0862">Zinc</keyword>
<dbReference type="PIRSF" id="PIRSF037505">
    <property type="entry name" value="Betaine_HMT"/>
    <property type="match status" value="1"/>
</dbReference>
<evidence type="ECO:0000256" key="4">
    <source>
        <dbReference type="ARBA" id="ARBA00022833"/>
    </source>
</evidence>
<keyword evidence="1 5" id="KW-0489">Methyltransferase</keyword>
<dbReference type="GO" id="GO:0033528">
    <property type="term" value="P:S-methylmethionine cycle"/>
    <property type="evidence" value="ECO:0007669"/>
    <property type="project" value="TreeGrafter"/>
</dbReference>
<dbReference type="PANTHER" id="PTHR46015">
    <property type="entry name" value="ZGC:172121"/>
    <property type="match status" value="1"/>
</dbReference>
<dbReference type="InterPro" id="IPR017226">
    <property type="entry name" value="BHMT-like"/>
</dbReference>
<evidence type="ECO:0000256" key="5">
    <source>
        <dbReference type="PROSITE-ProRule" id="PRU00333"/>
    </source>
</evidence>
<keyword evidence="8" id="KW-1185">Reference proteome</keyword>
<dbReference type="OrthoDB" id="261426at2759"/>
<dbReference type="InterPro" id="IPR036589">
    <property type="entry name" value="HCY_dom_sf"/>
</dbReference>
<evidence type="ECO:0000313" key="8">
    <source>
        <dbReference type="Proteomes" id="UP000297245"/>
    </source>
</evidence>
<dbReference type="Gene3D" id="3.20.20.330">
    <property type="entry name" value="Homocysteine-binding-like domain"/>
    <property type="match status" value="1"/>
</dbReference>